<organism evidence="3 4">
    <name type="scientific">Phyllosticta paracitricarpa</name>
    <dbReference type="NCBI Taxonomy" id="2016321"/>
    <lineage>
        <taxon>Eukaryota</taxon>
        <taxon>Fungi</taxon>
        <taxon>Dikarya</taxon>
        <taxon>Ascomycota</taxon>
        <taxon>Pezizomycotina</taxon>
        <taxon>Dothideomycetes</taxon>
        <taxon>Dothideomycetes incertae sedis</taxon>
        <taxon>Botryosphaeriales</taxon>
        <taxon>Phyllostictaceae</taxon>
        <taxon>Phyllosticta</taxon>
    </lineage>
</organism>
<comment type="caution">
    <text evidence="3">The sequence shown here is derived from an EMBL/GenBank/DDBJ whole genome shotgun (WGS) entry which is preliminary data.</text>
</comment>
<evidence type="ECO:0000256" key="1">
    <source>
        <dbReference type="ARBA" id="ARBA00022857"/>
    </source>
</evidence>
<dbReference type="PANTHER" id="PTHR47706">
    <property type="entry name" value="NMRA-LIKE FAMILY PROTEIN"/>
    <property type="match status" value="1"/>
</dbReference>
<keyword evidence="4" id="KW-1185">Reference proteome</keyword>
<dbReference type="InterPro" id="IPR051609">
    <property type="entry name" value="NmrA/Isoflavone_reductase-like"/>
</dbReference>
<name>A0ABR1NIQ4_9PEZI</name>
<keyword evidence="1" id="KW-0521">NADP</keyword>
<evidence type="ECO:0000256" key="2">
    <source>
        <dbReference type="ARBA" id="ARBA00023002"/>
    </source>
</evidence>
<evidence type="ECO:0000313" key="4">
    <source>
        <dbReference type="Proteomes" id="UP001367316"/>
    </source>
</evidence>
<dbReference type="SUPFAM" id="SSF51735">
    <property type="entry name" value="NAD(P)-binding Rossmann-fold domains"/>
    <property type="match status" value="1"/>
</dbReference>
<dbReference type="InterPro" id="IPR036291">
    <property type="entry name" value="NAD(P)-bd_dom_sf"/>
</dbReference>
<dbReference type="EMBL" id="JBBPBF010000002">
    <property type="protein sequence ID" value="KAK7615051.1"/>
    <property type="molecule type" value="Genomic_DNA"/>
</dbReference>
<reference evidence="3 4" key="1">
    <citation type="submission" date="2024-04" db="EMBL/GenBank/DDBJ databases">
        <title>Phyllosticta paracitricarpa is synonymous to the EU quarantine fungus P. citricarpa based on phylogenomic analyses.</title>
        <authorList>
            <consortium name="Lawrence Berkeley National Laboratory"/>
            <person name="Van ingen-buijs V.A."/>
            <person name="Van westerhoven A.C."/>
            <person name="Haridas S."/>
            <person name="Skiadas P."/>
            <person name="Martin F."/>
            <person name="Groenewald J.Z."/>
            <person name="Crous P.W."/>
            <person name="Seidl M.F."/>
        </authorList>
    </citation>
    <scope>NUCLEOTIDE SEQUENCE [LARGE SCALE GENOMIC DNA]</scope>
    <source>
        <strain evidence="3 4">CBS 141358</strain>
    </source>
</reference>
<sequence>MDSNCMHTFLDIQRERDQNRANPLGLASWFQLTAPIIGSPSPAPSSSSTNPLAAQLHQFFLNLDPPRSIASVNYSSPSLLANALSAHAPYLVISSVGAPHLSAQDDAVAQQIALIDACVAAGVRRLLLAPLRAASECENADADGGVGREWVGVTAAEAQARVLRHLRTVARRTGGGKGDEAEQEQGDEASRTQLEWVGVACGTILDAALVNGQFGVDMKWVGVACGTILDAALVNGQFGVDMKWASAEVMGDGTREFGASSTKWVCRAVAAVVEHWDRLPRNRLLHVAGCVTTPNAVLRSLDAVTEQSYLVSFVAVDDAVREARKRIERGFVDKGAEMLERCNLLFDHPTTALGAAETFKDRSAANGLLGLGQESVRDIVGVAVHQFRHMDTVGCGCG</sequence>
<protein>
    <submittedName>
        <fullName evidence="3">Uncharacterized protein</fullName>
    </submittedName>
</protein>
<dbReference type="Gene3D" id="3.40.50.720">
    <property type="entry name" value="NAD(P)-binding Rossmann-like Domain"/>
    <property type="match status" value="1"/>
</dbReference>
<gene>
    <name evidence="3" type="ORF">JOL62DRAFT_608317</name>
</gene>
<accession>A0ABR1NIQ4</accession>
<keyword evidence="2" id="KW-0560">Oxidoreductase</keyword>
<evidence type="ECO:0000313" key="3">
    <source>
        <dbReference type="EMBL" id="KAK7615051.1"/>
    </source>
</evidence>
<dbReference type="Proteomes" id="UP001367316">
    <property type="component" value="Unassembled WGS sequence"/>
</dbReference>
<proteinExistence type="predicted"/>
<dbReference type="PANTHER" id="PTHR47706:SF10">
    <property type="entry name" value="NMRA-LIKE DOMAIN-CONTAINING PROTEIN"/>
    <property type="match status" value="1"/>
</dbReference>